<accession>G2YC43</accession>
<dbReference type="Proteomes" id="UP000008177">
    <property type="component" value="Unplaced contigs"/>
</dbReference>
<dbReference type="InParanoid" id="G2YC43"/>
<evidence type="ECO:0000313" key="2">
    <source>
        <dbReference type="Proteomes" id="UP000008177"/>
    </source>
</evidence>
<gene>
    <name evidence="1" type="ORF">BofuT4_uP099940.1</name>
</gene>
<proteinExistence type="predicted"/>
<evidence type="ECO:0000313" key="1">
    <source>
        <dbReference type="EMBL" id="CCD49484.1"/>
    </source>
</evidence>
<dbReference type="HOGENOM" id="CLU_3050072_0_0_1"/>
<name>G2YC43_BOTF4</name>
<dbReference type="EMBL" id="FQ790314">
    <property type="protein sequence ID" value="CCD49484.1"/>
    <property type="molecule type" value="Genomic_DNA"/>
</dbReference>
<protein>
    <submittedName>
        <fullName evidence="1">Uncharacterized protein</fullName>
    </submittedName>
</protein>
<organism evidence="1 2">
    <name type="scientific">Botryotinia fuckeliana (strain T4)</name>
    <name type="common">Noble rot fungus</name>
    <name type="synonym">Botrytis cinerea</name>
    <dbReference type="NCBI Taxonomy" id="999810"/>
    <lineage>
        <taxon>Eukaryota</taxon>
        <taxon>Fungi</taxon>
        <taxon>Dikarya</taxon>
        <taxon>Ascomycota</taxon>
        <taxon>Pezizomycotina</taxon>
        <taxon>Leotiomycetes</taxon>
        <taxon>Helotiales</taxon>
        <taxon>Sclerotiniaceae</taxon>
        <taxon>Botrytis</taxon>
    </lineage>
</organism>
<reference evidence="2" key="1">
    <citation type="journal article" date="2011" name="PLoS Genet.">
        <title>Genomic analysis of the necrotrophic fungal pathogens Sclerotinia sclerotiorum and Botrytis cinerea.</title>
        <authorList>
            <person name="Amselem J."/>
            <person name="Cuomo C.A."/>
            <person name="van Kan J.A."/>
            <person name="Viaud M."/>
            <person name="Benito E.P."/>
            <person name="Couloux A."/>
            <person name="Coutinho P.M."/>
            <person name="de Vries R.P."/>
            <person name="Dyer P.S."/>
            <person name="Fillinger S."/>
            <person name="Fournier E."/>
            <person name="Gout L."/>
            <person name="Hahn M."/>
            <person name="Kohn L."/>
            <person name="Lapalu N."/>
            <person name="Plummer K.M."/>
            <person name="Pradier J.M."/>
            <person name="Quevillon E."/>
            <person name="Sharon A."/>
            <person name="Simon A."/>
            <person name="ten Have A."/>
            <person name="Tudzynski B."/>
            <person name="Tudzynski P."/>
            <person name="Wincker P."/>
            <person name="Andrew M."/>
            <person name="Anthouard V."/>
            <person name="Beever R.E."/>
            <person name="Beffa R."/>
            <person name="Benoit I."/>
            <person name="Bouzid O."/>
            <person name="Brault B."/>
            <person name="Chen Z."/>
            <person name="Choquer M."/>
            <person name="Collemare J."/>
            <person name="Cotton P."/>
            <person name="Danchin E.G."/>
            <person name="Da Silva C."/>
            <person name="Gautier A."/>
            <person name="Giraud C."/>
            <person name="Giraud T."/>
            <person name="Gonzalez C."/>
            <person name="Grossetete S."/>
            <person name="Guldener U."/>
            <person name="Henrissat B."/>
            <person name="Howlett B.J."/>
            <person name="Kodira C."/>
            <person name="Kretschmer M."/>
            <person name="Lappartient A."/>
            <person name="Leroch M."/>
            <person name="Levis C."/>
            <person name="Mauceli E."/>
            <person name="Neuveglise C."/>
            <person name="Oeser B."/>
            <person name="Pearson M."/>
            <person name="Poulain J."/>
            <person name="Poussereau N."/>
            <person name="Quesneville H."/>
            <person name="Rascle C."/>
            <person name="Schumacher J."/>
            <person name="Segurens B."/>
            <person name="Sexton A."/>
            <person name="Silva E."/>
            <person name="Sirven C."/>
            <person name="Soanes D.M."/>
            <person name="Talbot N.J."/>
            <person name="Templeton M."/>
            <person name="Yandava C."/>
            <person name="Yarden O."/>
            <person name="Zeng Q."/>
            <person name="Rollins J.A."/>
            <person name="Lebrun M.H."/>
            <person name="Dickman M."/>
        </authorList>
    </citation>
    <scope>NUCLEOTIDE SEQUENCE [LARGE SCALE GENOMIC DNA]</scope>
    <source>
        <strain evidence="2">T4</strain>
    </source>
</reference>
<sequence length="54" mass="6175">MISNTYFGTKQGQVVFHFEAVRLKIGEVVKRNLLLSNTRFLGHSRRNQVGSRAL</sequence>
<dbReference type="AlphaFoldDB" id="G2YC43"/>